<dbReference type="AlphaFoldDB" id="A0A6A6J6J0"/>
<name>A0A6A6J6J0_WESOR</name>
<gene>
    <name evidence="1" type="ORF">EI97DRAFT_437182</name>
</gene>
<dbReference type="RefSeq" id="XP_033649730.1">
    <property type="nucleotide sequence ID" value="XM_033799289.1"/>
</dbReference>
<reference evidence="1" key="1">
    <citation type="journal article" date="2020" name="Stud. Mycol.">
        <title>101 Dothideomycetes genomes: a test case for predicting lifestyles and emergence of pathogens.</title>
        <authorList>
            <person name="Haridas S."/>
            <person name="Albert R."/>
            <person name="Binder M."/>
            <person name="Bloem J."/>
            <person name="Labutti K."/>
            <person name="Salamov A."/>
            <person name="Andreopoulos B."/>
            <person name="Baker S."/>
            <person name="Barry K."/>
            <person name="Bills G."/>
            <person name="Bluhm B."/>
            <person name="Cannon C."/>
            <person name="Castanera R."/>
            <person name="Culley D."/>
            <person name="Daum C."/>
            <person name="Ezra D."/>
            <person name="Gonzalez J."/>
            <person name="Henrissat B."/>
            <person name="Kuo A."/>
            <person name="Liang C."/>
            <person name="Lipzen A."/>
            <person name="Lutzoni F."/>
            <person name="Magnuson J."/>
            <person name="Mondo S."/>
            <person name="Nolan M."/>
            <person name="Ohm R."/>
            <person name="Pangilinan J."/>
            <person name="Park H.-J."/>
            <person name="Ramirez L."/>
            <person name="Alfaro M."/>
            <person name="Sun H."/>
            <person name="Tritt A."/>
            <person name="Yoshinaga Y."/>
            <person name="Zwiers L.-H."/>
            <person name="Turgeon B."/>
            <person name="Goodwin S."/>
            <person name="Spatafora J."/>
            <person name="Crous P."/>
            <person name="Grigoriev I."/>
        </authorList>
    </citation>
    <scope>NUCLEOTIDE SEQUENCE</scope>
    <source>
        <strain evidence="1">CBS 379.55</strain>
    </source>
</reference>
<dbReference type="OrthoDB" id="4790878at2759"/>
<accession>A0A6A6J6J0</accession>
<evidence type="ECO:0000313" key="1">
    <source>
        <dbReference type="EMBL" id="KAF2272191.1"/>
    </source>
</evidence>
<dbReference type="PANTHER" id="PTHR42085:SF1">
    <property type="entry name" value="F-BOX DOMAIN-CONTAINING PROTEIN"/>
    <property type="match status" value="1"/>
</dbReference>
<sequence length="307" mass="34389">MTPVNLPRAESDKVASPFLRLAGEIRNKIYELALTSPNKQLVYLDKPLASKPGLYNATMTIPNDGRGFVEPSFLDTVNSAREFNQLKLVCRQLHNETAGLEVRFNTIVWMGCTPLSKRVRGDLPSKLPPSWEQNLHTLVMRPPTFQRLGGSLDDISKVGSYFHPDGANARFVCSVLDFCCKYPNVKVAWVMEGFFVESALLNDFVSVADAICTVVRGPSTSELSHYRGAFLTTWLSGQVAVYAKTAREQGHSFANLRIYPEGKYFPRFASTYRHLFPGVPSNALPNLLGWDPKKMDREIHQVYRAGV</sequence>
<proteinExistence type="predicted"/>
<organism evidence="1 2">
    <name type="scientific">Westerdykella ornata</name>
    <dbReference type="NCBI Taxonomy" id="318751"/>
    <lineage>
        <taxon>Eukaryota</taxon>
        <taxon>Fungi</taxon>
        <taxon>Dikarya</taxon>
        <taxon>Ascomycota</taxon>
        <taxon>Pezizomycotina</taxon>
        <taxon>Dothideomycetes</taxon>
        <taxon>Pleosporomycetidae</taxon>
        <taxon>Pleosporales</taxon>
        <taxon>Sporormiaceae</taxon>
        <taxon>Westerdykella</taxon>
    </lineage>
</organism>
<dbReference type="Proteomes" id="UP000800097">
    <property type="component" value="Unassembled WGS sequence"/>
</dbReference>
<protein>
    <submittedName>
        <fullName evidence="1">Uncharacterized protein</fullName>
    </submittedName>
</protein>
<evidence type="ECO:0000313" key="2">
    <source>
        <dbReference type="Proteomes" id="UP000800097"/>
    </source>
</evidence>
<dbReference type="GeneID" id="54552464"/>
<dbReference type="InterPro" id="IPR038883">
    <property type="entry name" value="AN11006-like"/>
</dbReference>
<dbReference type="EMBL" id="ML986525">
    <property type="protein sequence ID" value="KAF2272191.1"/>
    <property type="molecule type" value="Genomic_DNA"/>
</dbReference>
<dbReference type="PANTHER" id="PTHR42085">
    <property type="entry name" value="F-BOX DOMAIN-CONTAINING PROTEIN"/>
    <property type="match status" value="1"/>
</dbReference>
<keyword evidence="2" id="KW-1185">Reference proteome</keyword>